<evidence type="ECO:0000313" key="6">
    <source>
        <dbReference type="Proteomes" id="UP000028547"/>
    </source>
</evidence>
<dbReference type="SMART" id="SM00028">
    <property type="entry name" value="TPR"/>
    <property type="match status" value="3"/>
</dbReference>
<evidence type="ECO:0000256" key="2">
    <source>
        <dbReference type="ARBA" id="ARBA00022679"/>
    </source>
</evidence>
<protein>
    <recommendedName>
        <fullName evidence="4">CheR-type methyltransferase domain-containing protein</fullName>
    </recommendedName>
</protein>
<dbReference type="Pfam" id="PF01739">
    <property type="entry name" value="CheR"/>
    <property type="match status" value="1"/>
</dbReference>
<dbReference type="GO" id="GO:0032259">
    <property type="term" value="P:methylation"/>
    <property type="evidence" value="ECO:0007669"/>
    <property type="project" value="UniProtKB-KW"/>
</dbReference>
<dbReference type="Gene3D" id="3.40.50.150">
    <property type="entry name" value="Vaccinia Virus protein VP39"/>
    <property type="match status" value="1"/>
</dbReference>
<dbReference type="InterPro" id="IPR000780">
    <property type="entry name" value="CheR_MeTrfase"/>
</dbReference>
<name>A0A084STW7_9BACT</name>
<dbReference type="PROSITE" id="PS50123">
    <property type="entry name" value="CHER"/>
    <property type="match status" value="1"/>
</dbReference>
<dbReference type="SMART" id="SM00138">
    <property type="entry name" value="MeTrc"/>
    <property type="match status" value="1"/>
</dbReference>
<dbReference type="PRINTS" id="PR00996">
    <property type="entry name" value="CHERMTFRASE"/>
</dbReference>
<dbReference type="InterPro" id="IPR022642">
    <property type="entry name" value="CheR_C"/>
</dbReference>
<dbReference type="PANTHER" id="PTHR24422:SF19">
    <property type="entry name" value="CHEMOTAXIS PROTEIN METHYLTRANSFERASE"/>
    <property type="match status" value="1"/>
</dbReference>
<dbReference type="Proteomes" id="UP000028547">
    <property type="component" value="Unassembled WGS sequence"/>
</dbReference>
<dbReference type="InterPro" id="IPR011990">
    <property type="entry name" value="TPR-like_helical_dom_sf"/>
</dbReference>
<accession>A0A084STW7</accession>
<dbReference type="EMBL" id="JPMI01000123">
    <property type="protein sequence ID" value="KFA91902.1"/>
    <property type="molecule type" value="Genomic_DNA"/>
</dbReference>
<gene>
    <name evidence="5" type="ORF">Q664_18905</name>
</gene>
<evidence type="ECO:0000259" key="4">
    <source>
        <dbReference type="PROSITE" id="PS50123"/>
    </source>
</evidence>
<dbReference type="SUPFAM" id="SSF48452">
    <property type="entry name" value="TPR-like"/>
    <property type="match status" value="1"/>
</dbReference>
<comment type="caution">
    <text evidence="5">The sequence shown here is derived from an EMBL/GenBank/DDBJ whole genome shotgun (WGS) entry which is preliminary data.</text>
</comment>
<dbReference type="InterPro" id="IPR019734">
    <property type="entry name" value="TPR_rpt"/>
</dbReference>
<dbReference type="GO" id="GO:0008757">
    <property type="term" value="F:S-adenosylmethionine-dependent methyltransferase activity"/>
    <property type="evidence" value="ECO:0007669"/>
    <property type="project" value="InterPro"/>
</dbReference>
<keyword evidence="2" id="KW-0808">Transferase</keyword>
<evidence type="ECO:0000256" key="3">
    <source>
        <dbReference type="ARBA" id="ARBA00022691"/>
    </source>
</evidence>
<dbReference type="AlphaFoldDB" id="A0A084STW7"/>
<dbReference type="InterPro" id="IPR050903">
    <property type="entry name" value="Bact_Chemotaxis_MeTrfase"/>
</dbReference>
<dbReference type="Gene3D" id="1.25.40.10">
    <property type="entry name" value="Tetratricopeptide repeat domain"/>
    <property type="match status" value="1"/>
</dbReference>
<evidence type="ECO:0000256" key="1">
    <source>
        <dbReference type="ARBA" id="ARBA00022603"/>
    </source>
</evidence>
<proteinExistence type="predicted"/>
<reference evidence="5 6" key="1">
    <citation type="submission" date="2014-07" db="EMBL/GenBank/DDBJ databases">
        <title>Draft Genome Sequence of Gephyronic Acid Producer, Cystobacter violaceus Strain Cb vi76.</title>
        <authorList>
            <person name="Stevens D.C."/>
            <person name="Young J."/>
            <person name="Carmichael R."/>
            <person name="Tan J."/>
            <person name="Taylor R.E."/>
        </authorList>
    </citation>
    <scope>NUCLEOTIDE SEQUENCE [LARGE SCALE GENOMIC DNA]</scope>
    <source>
        <strain evidence="5 6">Cb vi76</strain>
    </source>
</reference>
<dbReference type="InterPro" id="IPR029063">
    <property type="entry name" value="SAM-dependent_MTases_sf"/>
</dbReference>
<organism evidence="5 6">
    <name type="scientific">Archangium violaceum Cb vi76</name>
    <dbReference type="NCBI Taxonomy" id="1406225"/>
    <lineage>
        <taxon>Bacteria</taxon>
        <taxon>Pseudomonadati</taxon>
        <taxon>Myxococcota</taxon>
        <taxon>Myxococcia</taxon>
        <taxon>Myxococcales</taxon>
        <taxon>Cystobacterineae</taxon>
        <taxon>Archangiaceae</taxon>
        <taxon>Archangium</taxon>
    </lineage>
</organism>
<dbReference type="PANTHER" id="PTHR24422">
    <property type="entry name" value="CHEMOTAXIS PROTEIN METHYLTRANSFERASE"/>
    <property type="match status" value="1"/>
</dbReference>
<dbReference type="CDD" id="cd02440">
    <property type="entry name" value="AdoMet_MTases"/>
    <property type="match status" value="1"/>
</dbReference>
<evidence type="ECO:0000313" key="5">
    <source>
        <dbReference type="EMBL" id="KFA91902.1"/>
    </source>
</evidence>
<feature type="domain" description="CheR-type methyltransferase" evidence="4">
    <location>
        <begin position="1"/>
        <end position="270"/>
    </location>
</feature>
<keyword evidence="3" id="KW-0949">S-adenosyl-L-methionine</keyword>
<sequence>MATPSRPPLVRFVALVEQRLGLHYEEGQWGELVTLLAERSASCGVDRYLEQLASQSSQAEWKALAERLTVGETYFLRHPTQLETLVDQVLPTFLRQTSTVRVLCAGCSTGEEPYSVALLARERGRVDSSRLRILGIDVNPRSIAHARRACYSPWSLRAVPSAMRQQWFQRTPEGFALQPQVRDQVIFEERNLLEEASAFWAPGSFHAILCRNVVLYFPQDVIRKIVARMAQALVPGGYLFMGPSETLRGISEDFELLRGGDAFYYRLKPPAPPTVSVPQAAPVATATPTATVAQRVATPAPMPPPPPAPDGLEGVLQLLEAERYTEAWALLESVPGNSSPKAQLLRAVLHLHAGRLSQAEQLGRQLVTASATEAPAYYLLGLCLEQSGDEAGARGRYAASVRAEPTFALAHLRAGSLARRAGDMVEARVALRMAVSLLPQEKPLHLSLFGGGFGRHGLMQVGLQELQACTEVP</sequence>
<dbReference type="SUPFAM" id="SSF53335">
    <property type="entry name" value="S-adenosyl-L-methionine-dependent methyltransferases"/>
    <property type="match status" value="1"/>
</dbReference>
<keyword evidence="1" id="KW-0489">Methyltransferase</keyword>